<accession>A0A0E0R8B3</accession>
<keyword evidence="2" id="KW-1185">Reference proteome</keyword>
<evidence type="ECO:0000313" key="1">
    <source>
        <dbReference type="EnsemblPlants" id="ORUFI11G14100.1"/>
    </source>
</evidence>
<reference evidence="1" key="2">
    <citation type="submission" date="2015-06" db="UniProtKB">
        <authorList>
            <consortium name="EnsemblPlants"/>
        </authorList>
    </citation>
    <scope>IDENTIFICATION</scope>
</reference>
<name>A0A0E0R8B3_ORYRU</name>
<proteinExistence type="predicted"/>
<sequence length="62" mass="7221">MAMHSNTHELLASMHNHFMDNKNIITIHDIGYVPLEFEKIRIMPLHHVFRQKSLLGPTTRGT</sequence>
<dbReference type="EnsemblPlants" id="ORUFI11G14100.1">
    <property type="protein sequence ID" value="ORUFI11G14100.1"/>
    <property type="gene ID" value="ORUFI11G14100"/>
</dbReference>
<reference evidence="2" key="1">
    <citation type="submission" date="2013-06" db="EMBL/GenBank/DDBJ databases">
        <authorList>
            <person name="Zhao Q."/>
        </authorList>
    </citation>
    <scope>NUCLEOTIDE SEQUENCE</scope>
    <source>
        <strain evidence="2">cv. W1943</strain>
    </source>
</reference>
<dbReference type="HOGENOM" id="CLU_2908114_0_0_1"/>
<dbReference type="Proteomes" id="UP000008022">
    <property type="component" value="Unassembled WGS sequence"/>
</dbReference>
<dbReference type="AlphaFoldDB" id="A0A0E0R8B3"/>
<protein>
    <submittedName>
        <fullName evidence="1">Uncharacterized protein</fullName>
    </submittedName>
</protein>
<evidence type="ECO:0000313" key="2">
    <source>
        <dbReference type="Proteomes" id="UP000008022"/>
    </source>
</evidence>
<organism evidence="1 2">
    <name type="scientific">Oryza rufipogon</name>
    <name type="common">Brownbeard rice</name>
    <name type="synonym">Asian wild rice</name>
    <dbReference type="NCBI Taxonomy" id="4529"/>
    <lineage>
        <taxon>Eukaryota</taxon>
        <taxon>Viridiplantae</taxon>
        <taxon>Streptophyta</taxon>
        <taxon>Embryophyta</taxon>
        <taxon>Tracheophyta</taxon>
        <taxon>Spermatophyta</taxon>
        <taxon>Magnoliopsida</taxon>
        <taxon>Liliopsida</taxon>
        <taxon>Poales</taxon>
        <taxon>Poaceae</taxon>
        <taxon>BOP clade</taxon>
        <taxon>Oryzoideae</taxon>
        <taxon>Oryzeae</taxon>
        <taxon>Oryzinae</taxon>
        <taxon>Oryza</taxon>
    </lineage>
</organism>
<dbReference type="Gramene" id="ORUFI11G14100.1">
    <property type="protein sequence ID" value="ORUFI11G14100.1"/>
    <property type="gene ID" value="ORUFI11G14100"/>
</dbReference>